<feature type="chain" id="PRO_5009173515" evidence="1">
    <location>
        <begin position="23"/>
        <end position="600"/>
    </location>
</feature>
<dbReference type="AlphaFoldDB" id="A0A1E5D4H8"/>
<dbReference type="SUPFAM" id="SSF53850">
    <property type="entry name" value="Periplasmic binding protein-like II"/>
    <property type="match status" value="1"/>
</dbReference>
<dbReference type="Gene3D" id="3.40.190.10">
    <property type="entry name" value="Periplasmic binding protein-like II"/>
    <property type="match status" value="1"/>
</dbReference>
<keyword evidence="4" id="KW-1185">Reference proteome</keyword>
<protein>
    <submittedName>
        <fullName evidence="3">Diguanylate cyclase</fullName>
    </submittedName>
</protein>
<feature type="domain" description="Solute-binding protein family 5" evidence="2">
    <location>
        <begin position="94"/>
        <end position="474"/>
    </location>
</feature>
<dbReference type="EMBL" id="AJYW02000048">
    <property type="protein sequence ID" value="OEE78431.1"/>
    <property type="molecule type" value="Genomic_DNA"/>
</dbReference>
<dbReference type="PANTHER" id="PTHR30290">
    <property type="entry name" value="PERIPLASMIC BINDING COMPONENT OF ABC TRANSPORTER"/>
    <property type="match status" value="1"/>
</dbReference>
<dbReference type="InterPro" id="IPR000914">
    <property type="entry name" value="SBP_5_dom"/>
</dbReference>
<dbReference type="GO" id="GO:0030288">
    <property type="term" value="C:outer membrane-bounded periplasmic space"/>
    <property type="evidence" value="ECO:0007669"/>
    <property type="project" value="UniProtKB-ARBA"/>
</dbReference>
<dbReference type="GO" id="GO:0043190">
    <property type="term" value="C:ATP-binding cassette (ABC) transporter complex"/>
    <property type="evidence" value="ECO:0007669"/>
    <property type="project" value="InterPro"/>
</dbReference>
<keyword evidence="1" id="KW-0732">Signal</keyword>
<dbReference type="Gene3D" id="3.90.76.10">
    <property type="entry name" value="Dipeptide-binding Protein, Domain 1"/>
    <property type="match status" value="1"/>
</dbReference>
<evidence type="ECO:0000259" key="2">
    <source>
        <dbReference type="Pfam" id="PF00496"/>
    </source>
</evidence>
<feature type="signal peptide" evidence="1">
    <location>
        <begin position="1"/>
        <end position="22"/>
    </location>
</feature>
<reference evidence="3 4" key="1">
    <citation type="journal article" date="2012" name="Science">
        <title>Ecological populations of bacteria act as socially cohesive units of antibiotic production and resistance.</title>
        <authorList>
            <person name="Cordero O.X."/>
            <person name="Wildschutte H."/>
            <person name="Kirkup B."/>
            <person name="Proehl S."/>
            <person name="Ngo L."/>
            <person name="Hussain F."/>
            <person name="Le Roux F."/>
            <person name="Mincer T."/>
            <person name="Polz M.F."/>
        </authorList>
    </citation>
    <scope>NUCLEOTIDE SEQUENCE [LARGE SCALE GENOMIC DNA]</scope>
    <source>
        <strain evidence="3 4">FF-238</strain>
    </source>
</reference>
<dbReference type="InterPro" id="IPR030678">
    <property type="entry name" value="Peptide/Ni-bd"/>
</dbReference>
<evidence type="ECO:0000313" key="3">
    <source>
        <dbReference type="EMBL" id="OEE78431.1"/>
    </source>
</evidence>
<dbReference type="GO" id="GO:1904680">
    <property type="term" value="F:peptide transmembrane transporter activity"/>
    <property type="evidence" value="ECO:0007669"/>
    <property type="project" value="TreeGrafter"/>
</dbReference>
<dbReference type="RefSeq" id="WP_017051853.1">
    <property type="nucleotide sequence ID" value="NZ_AJYW02000048.1"/>
</dbReference>
<organism evidence="3 4">
    <name type="scientific">Vibrio genomosp. F6 str. FF-238</name>
    <dbReference type="NCBI Taxonomy" id="1191298"/>
    <lineage>
        <taxon>Bacteria</taxon>
        <taxon>Pseudomonadati</taxon>
        <taxon>Pseudomonadota</taxon>
        <taxon>Gammaproteobacteria</taxon>
        <taxon>Vibrionales</taxon>
        <taxon>Vibrionaceae</taxon>
        <taxon>Vibrio</taxon>
    </lineage>
</organism>
<dbReference type="PIRSF" id="PIRSF002741">
    <property type="entry name" value="MppA"/>
    <property type="match status" value="1"/>
</dbReference>
<dbReference type="Pfam" id="PF00496">
    <property type="entry name" value="SBP_bac_5"/>
    <property type="match status" value="1"/>
</dbReference>
<evidence type="ECO:0000313" key="4">
    <source>
        <dbReference type="Proteomes" id="UP000094165"/>
    </source>
</evidence>
<sequence>MNKISMTLLLIFSFLYQSFAIAQDLPTDLNWITNNDQPLFADDNAKQGGTYRLHLSSFPLTMRTVGPDSNGSFRAFIMDGNPSLLQKHPNTRQYIPALAKQWAFGQDQKTIYFKLDESARWTDGKPVTSEDFRFVFDYMKSDNTRAPWYKDYYTNKIASITIFDKTTFALHSADALANDELLMRLNILPKPAHFYPKGITKDFVKRYNWKAEPVTGPYKVSKIKKGKFVKLSKVDNWWGYGNKYYQHRYNVDNILLKVIRDSDISIKYFEKGELDAYYMVFPSIWHDKAKGELYERGFIEKEWFFNESPQGAAGVWLNLAADKMNNKNLRRGIAHSLNVPKMIEIALRGDYSHQQGFGSGFGEYDNKQIKAKPFDVELADKYFDMAGYSSLDKDGIRINDKGERLSITLTYLSKMHSPRVIVLKEEARKAGLEIELKLVDGATGFKSLLEKKHQAAFLGMGAPQLPVYWQYFHSSNAKTQTNNFTNYATPEMDKLIEAYDSEFDVKEKAALSRLIQQKIADCDCVIPTYSVPFSRAAHWRYVKLPKSIGTALSRDILDAKSMEYGLFWIDLEEKKATKKALKSGQSFPPVTRIENRFANQ</sequence>
<comment type="caution">
    <text evidence="3">The sequence shown here is derived from an EMBL/GenBank/DDBJ whole genome shotgun (WGS) entry which is preliminary data.</text>
</comment>
<evidence type="ECO:0000256" key="1">
    <source>
        <dbReference type="SAM" id="SignalP"/>
    </source>
</evidence>
<dbReference type="Proteomes" id="UP000094165">
    <property type="component" value="Unassembled WGS sequence"/>
</dbReference>
<accession>A0A1E5D4H8</accession>
<gene>
    <name evidence="3" type="ORF">A130_13200</name>
</gene>
<proteinExistence type="predicted"/>
<name>A0A1E5D4H8_9VIBR</name>
<dbReference type="InterPro" id="IPR039424">
    <property type="entry name" value="SBP_5"/>
</dbReference>
<dbReference type="GO" id="GO:0015833">
    <property type="term" value="P:peptide transport"/>
    <property type="evidence" value="ECO:0007669"/>
    <property type="project" value="TreeGrafter"/>
</dbReference>
<dbReference type="CDD" id="cd08497">
    <property type="entry name" value="MbnE-like"/>
    <property type="match status" value="1"/>
</dbReference>
<dbReference type="Gene3D" id="3.10.105.10">
    <property type="entry name" value="Dipeptide-binding Protein, Domain 3"/>
    <property type="match status" value="1"/>
</dbReference>